<reference evidence="1" key="1">
    <citation type="journal article" date="2020" name="Nature">
        <title>Giant virus diversity and host interactions through global metagenomics.</title>
        <authorList>
            <person name="Schulz F."/>
            <person name="Roux S."/>
            <person name="Paez-Espino D."/>
            <person name="Jungbluth S."/>
            <person name="Walsh D.A."/>
            <person name="Denef V.J."/>
            <person name="McMahon K.D."/>
            <person name="Konstantinidis K.T."/>
            <person name="Eloe-Fadrosh E.A."/>
            <person name="Kyrpides N.C."/>
            <person name="Woyke T."/>
        </authorList>
    </citation>
    <scope>NUCLEOTIDE SEQUENCE</scope>
    <source>
        <strain evidence="1">GVMAG-M-3300023184-18</strain>
    </source>
</reference>
<protein>
    <submittedName>
        <fullName evidence="1">Uncharacterized protein</fullName>
    </submittedName>
</protein>
<name>A0A6C0I2N4_9ZZZZ</name>
<organism evidence="1">
    <name type="scientific">viral metagenome</name>
    <dbReference type="NCBI Taxonomy" id="1070528"/>
    <lineage>
        <taxon>unclassified sequences</taxon>
        <taxon>metagenomes</taxon>
        <taxon>organismal metagenomes</taxon>
    </lineage>
</organism>
<sequence length="148" mass="17373">MNRCNENINNNNGGGSAECSISKPVIIKGFNQHFEEFIEDIESVFPDDDEVKTMKNLLYIVKKTNPRLILETWNSYISVPYKEPIEKSDISFFINKDYADLDIVITDNISNFIERLRGYVRNMTEHNQQKSMQYVKNLCNLTKLYYLK</sequence>
<evidence type="ECO:0000313" key="1">
    <source>
        <dbReference type="EMBL" id="QHT87042.1"/>
    </source>
</evidence>
<proteinExistence type="predicted"/>
<dbReference type="AlphaFoldDB" id="A0A6C0I2N4"/>
<accession>A0A6C0I2N4</accession>
<dbReference type="EMBL" id="MN740080">
    <property type="protein sequence ID" value="QHT87042.1"/>
    <property type="molecule type" value="Genomic_DNA"/>
</dbReference>